<organism evidence="2 3">
    <name type="scientific">Puccinia striiformis</name>
    <dbReference type="NCBI Taxonomy" id="27350"/>
    <lineage>
        <taxon>Eukaryota</taxon>
        <taxon>Fungi</taxon>
        <taxon>Dikarya</taxon>
        <taxon>Basidiomycota</taxon>
        <taxon>Pucciniomycotina</taxon>
        <taxon>Pucciniomycetes</taxon>
        <taxon>Pucciniales</taxon>
        <taxon>Pucciniaceae</taxon>
        <taxon>Puccinia</taxon>
    </lineage>
</organism>
<evidence type="ECO:0000256" key="1">
    <source>
        <dbReference type="SAM" id="MobiDB-lite"/>
    </source>
</evidence>
<dbReference type="VEuPathDB" id="FungiDB:PSTT_12760"/>
<gene>
    <name evidence="2" type="ORF">PSHT_09561</name>
</gene>
<dbReference type="Proteomes" id="UP000238274">
    <property type="component" value="Unassembled WGS sequence"/>
</dbReference>
<dbReference type="VEuPathDB" id="FungiDB:PSHT_09561"/>
<dbReference type="EMBL" id="PKSM01000137">
    <property type="protein sequence ID" value="POW08402.1"/>
    <property type="molecule type" value="Genomic_DNA"/>
</dbReference>
<evidence type="ECO:0000313" key="3">
    <source>
        <dbReference type="Proteomes" id="UP000238274"/>
    </source>
</evidence>
<feature type="region of interest" description="Disordered" evidence="1">
    <location>
        <begin position="1"/>
        <end position="68"/>
    </location>
</feature>
<reference evidence="3" key="3">
    <citation type="journal article" date="2018" name="Mol. Plant Microbe Interact.">
        <title>Genome sequence resources for the wheat stripe rust pathogen (Puccinia striiformis f. sp. tritici) and the barley stripe rust pathogen (Puccinia striiformis f. sp. hordei).</title>
        <authorList>
            <person name="Xia C."/>
            <person name="Wang M."/>
            <person name="Yin C."/>
            <person name="Cornejo O.E."/>
            <person name="Hulbert S.H."/>
            <person name="Chen X."/>
        </authorList>
    </citation>
    <scope>NUCLEOTIDE SEQUENCE [LARGE SCALE GENOMIC DNA]</scope>
    <source>
        <strain evidence="3">93TX-2</strain>
    </source>
</reference>
<feature type="compositionally biased region" description="Polar residues" evidence="1">
    <location>
        <begin position="23"/>
        <end position="38"/>
    </location>
</feature>
<proteinExistence type="predicted"/>
<evidence type="ECO:0000313" key="2">
    <source>
        <dbReference type="EMBL" id="POW08402.1"/>
    </source>
</evidence>
<protein>
    <submittedName>
        <fullName evidence="2">Uncharacterized protein</fullName>
    </submittedName>
</protein>
<sequence length="216" mass="23406">MAQVNKAGFTGSPFEDLSKPINLLSNPQSTTAQQNLISDTPFPQPPSSAIDSQHPCRWGSKRTSTDAGFSHTTEAHDAKMSQSHIPEMMHFRPSATGTTRKKGMEDVKSRLSKIQRESTMHERVHHHLLGPSANAPLIVNSRTSFVTQTSAPLFSKALPLAVLTTDQCTSACCSADVSPRVNQLRAAKPSDSVQPKSKTAANASAFIILLARAKRY</sequence>
<accession>A0A2S4VFT2</accession>
<keyword evidence="3" id="KW-1185">Reference proteome</keyword>
<name>A0A2S4VFT2_9BASI</name>
<reference evidence="3" key="2">
    <citation type="journal article" date="2018" name="BMC Genomics">
        <title>Genomic insights into host adaptation between the wheat stripe rust pathogen (Puccinia striiformis f. sp. tritici) and the barley stripe rust pathogen (Puccinia striiformis f. sp. hordei).</title>
        <authorList>
            <person name="Xia C."/>
            <person name="Wang M."/>
            <person name="Yin C."/>
            <person name="Cornejo O.E."/>
            <person name="Hulbert S.H."/>
            <person name="Chen X."/>
        </authorList>
    </citation>
    <scope>NUCLEOTIDE SEQUENCE [LARGE SCALE GENOMIC DNA]</scope>
    <source>
        <strain evidence="3">93TX-2</strain>
    </source>
</reference>
<dbReference type="AlphaFoldDB" id="A0A2S4VFT2"/>
<comment type="caution">
    <text evidence="2">The sequence shown here is derived from an EMBL/GenBank/DDBJ whole genome shotgun (WGS) entry which is preliminary data.</text>
</comment>
<reference evidence="2 3" key="1">
    <citation type="submission" date="2017-12" db="EMBL/GenBank/DDBJ databases">
        <title>Gene loss provides genomic basis for host adaptation in cereal stripe rust fungi.</title>
        <authorList>
            <person name="Xia C."/>
        </authorList>
    </citation>
    <scope>NUCLEOTIDE SEQUENCE [LARGE SCALE GENOMIC DNA]</scope>
    <source>
        <strain evidence="2 3">93TX-2</strain>
    </source>
</reference>